<accession>A0A7Y0DYC3</accession>
<dbReference type="EMBL" id="JABBNT010000001">
    <property type="protein sequence ID" value="NMM43841.1"/>
    <property type="molecule type" value="Genomic_DNA"/>
</dbReference>
<feature type="transmembrane region" description="Helical" evidence="6">
    <location>
        <begin position="242"/>
        <end position="261"/>
    </location>
</feature>
<organism evidence="8 9">
    <name type="scientific">Pacificispira spongiicola</name>
    <dbReference type="NCBI Taxonomy" id="2729598"/>
    <lineage>
        <taxon>Bacteria</taxon>
        <taxon>Pseudomonadati</taxon>
        <taxon>Pseudomonadota</taxon>
        <taxon>Alphaproteobacteria</taxon>
        <taxon>Rhodospirillales</taxon>
        <taxon>Rhodospirillaceae</taxon>
        <taxon>Pacificispira</taxon>
    </lineage>
</organism>
<proteinExistence type="inferred from homology"/>
<comment type="subcellular location">
    <subcellularLocation>
        <location evidence="1">Membrane</location>
        <topology evidence="1">Multi-pass membrane protein</topology>
    </subcellularLocation>
</comment>
<feature type="transmembrane region" description="Helical" evidence="6">
    <location>
        <begin position="185"/>
        <end position="207"/>
    </location>
</feature>
<keyword evidence="5 6" id="KW-0472">Membrane</keyword>
<dbReference type="Proteomes" id="UP000539372">
    <property type="component" value="Unassembled WGS sequence"/>
</dbReference>
<comment type="similarity">
    <text evidence="2">Belongs to the drug/metabolite transporter (DMT) superfamily. 10 TMS drug/metabolite exporter (DME) (TC 2.A.7.3) family.</text>
</comment>
<feature type="transmembrane region" description="Helical" evidence="6">
    <location>
        <begin position="267"/>
        <end position="285"/>
    </location>
</feature>
<keyword evidence="9" id="KW-1185">Reference proteome</keyword>
<comment type="caution">
    <text evidence="8">The sequence shown here is derived from an EMBL/GenBank/DDBJ whole genome shotgun (WGS) entry which is preliminary data.</text>
</comment>
<feature type="transmembrane region" description="Helical" evidence="6">
    <location>
        <begin position="45"/>
        <end position="62"/>
    </location>
</feature>
<feature type="transmembrane region" description="Helical" evidence="6">
    <location>
        <begin position="12"/>
        <end position="33"/>
    </location>
</feature>
<dbReference type="PANTHER" id="PTHR22911:SF6">
    <property type="entry name" value="SOLUTE CARRIER FAMILY 35 MEMBER G1"/>
    <property type="match status" value="1"/>
</dbReference>
<dbReference type="InterPro" id="IPR037185">
    <property type="entry name" value="EmrE-like"/>
</dbReference>
<protein>
    <submittedName>
        <fullName evidence="8">DMT family transporter</fullName>
    </submittedName>
</protein>
<evidence type="ECO:0000256" key="6">
    <source>
        <dbReference type="SAM" id="Phobius"/>
    </source>
</evidence>
<evidence type="ECO:0000256" key="1">
    <source>
        <dbReference type="ARBA" id="ARBA00004141"/>
    </source>
</evidence>
<feature type="transmembrane region" description="Helical" evidence="6">
    <location>
        <begin position="155"/>
        <end position="173"/>
    </location>
</feature>
<dbReference type="InterPro" id="IPR000620">
    <property type="entry name" value="EamA_dom"/>
</dbReference>
<dbReference type="AlphaFoldDB" id="A0A7Y0DYC3"/>
<dbReference type="Pfam" id="PF00892">
    <property type="entry name" value="EamA"/>
    <property type="match status" value="2"/>
</dbReference>
<dbReference type="RefSeq" id="WP_169624083.1">
    <property type="nucleotide sequence ID" value="NZ_JABBNT010000001.1"/>
</dbReference>
<evidence type="ECO:0000259" key="7">
    <source>
        <dbReference type="Pfam" id="PF00892"/>
    </source>
</evidence>
<feature type="transmembrane region" description="Helical" evidence="6">
    <location>
        <begin position="74"/>
        <end position="97"/>
    </location>
</feature>
<dbReference type="SUPFAM" id="SSF103481">
    <property type="entry name" value="Multidrug resistance efflux transporter EmrE"/>
    <property type="match status" value="2"/>
</dbReference>
<gene>
    <name evidence="8" type="ORF">HH303_05090</name>
</gene>
<evidence type="ECO:0000256" key="2">
    <source>
        <dbReference type="ARBA" id="ARBA00009853"/>
    </source>
</evidence>
<evidence type="ECO:0000256" key="4">
    <source>
        <dbReference type="ARBA" id="ARBA00022989"/>
    </source>
</evidence>
<feature type="domain" description="EamA" evidence="7">
    <location>
        <begin position="154"/>
        <end position="283"/>
    </location>
</feature>
<dbReference type="PANTHER" id="PTHR22911">
    <property type="entry name" value="ACYL-MALONYL CONDENSING ENZYME-RELATED"/>
    <property type="match status" value="1"/>
</dbReference>
<feature type="transmembrane region" description="Helical" evidence="6">
    <location>
        <begin position="131"/>
        <end position="149"/>
    </location>
</feature>
<feature type="transmembrane region" description="Helical" evidence="6">
    <location>
        <begin position="103"/>
        <end position="122"/>
    </location>
</feature>
<evidence type="ECO:0000256" key="3">
    <source>
        <dbReference type="ARBA" id="ARBA00022692"/>
    </source>
</evidence>
<evidence type="ECO:0000313" key="9">
    <source>
        <dbReference type="Proteomes" id="UP000539372"/>
    </source>
</evidence>
<keyword evidence="3 6" id="KW-0812">Transmembrane</keyword>
<evidence type="ECO:0000313" key="8">
    <source>
        <dbReference type="EMBL" id="NMM43841.1"/>
    </source>
</evidence>
<keyword evidence="4 6" id="KW-1133">Transmembrane helix</keyword>
<name>A0A7Y0DYC3_9PROT</name>
<sequence>MASTDAFAPRNNLIGMGWMMVATTCFVAMHSGIRHVGESVHPFEIAFFRNVFGFLALTPMFLRHGFEPMRAKRPGLLGLRAVLNIGAMMCYFTALTMAPLADVSGLGFLAPIFATLLAAVLLKERFGWRRAVAMGFGFVGALIILKPGFAEIDTGHLLVVISSLFWASAILVIKRISRDDSSLTIALYMGLMMAPLSLPFALLHWTWPSLTELSWMAGIGAAGAMAQWSFAESLKTGETAVVMPVDFMRLIWAAIVGYIAFGQEPGVSTLIGGAVIFGGSTYIAIRESKLRRAPPPPPSPPNASV</sequence>
<reference evidence="8 9" key="1">
    <citation type="submission" date="2020-04" db="EMBL/GenBank/DDBJ databases">
        <title>Rhodospirillaceae bacterium KN72 isolated from deep sea.</title>
        <authorList>
            <person name="Zhang D.-C."/>
        </authorList>
    </citation>
    <scope>NUCLEOTIDE SEQUENCE [LARGE SCALE GENOMIC DNA]</scope>
    <source>
        <strain evidence="8 9">KN72</strain>
    </source>
</reference>
<evidence type="ECO:0000256" key="5">
    <source>
        <dbReference type="ARBA" id="ARBA00023136"/>
    </source>
</evidence>
<dbReference type="GO" id="GO:0016020">
    <property type="term" value="C:membrane"/>
    <property type="evidence" value="ECO:0007669"/>
    <property type="project" value="UniProtKB-SubCell"/>
</dbReference>
<feature type="domain" description="EamA" evidence="7">
    <location>
        <begin position="14"/>
        <end position="145"/>
    </location>
</feature>